<evidence type="ECO:0000256" key="7">
    <source>
        <dbReference type="ARBA" id="ARBA00023118"/>
    </source>
</evidence>
<dbReference type="CDD" id="cd01335">
    <property type="entry name" value="Radical_SAM"/>
    <property type="match status" value="1"/>
</dbReference>
<gene>
    <name evidence="10" type="ORF">H4075_19810</name>
</gene>
<evidence type="ECO:0000256" key="6">
    <source>
        <dbReference type="ARBA" id="ARBA00023014"/>
    </source>
</evidence>
<dbReference type="AlphaFoldDB" id="A0A7G5XFN1"/>
<dbReference type="Gene3D" id="3.20.20.70">
    <property type="entry name" value="Aldolase class I"/>
    <property type="match status" value="1"/>
</dbReference>
<keyword evidence="7" id="KW-0051">Antiviral defense</keyword>
<reference evidence="11" key="1">
    <citation type="submission" date="2020-08" db="EMBL/GenBank/DDBJ databases">
        <title>Lacibacter sp. S13-6-6 genome sequencing.</title>
        <authorList>
            <person name="Jin L."/>
        </authorList>
    </citation>
    <scope>NUCLEOTIDE SEQUENCE [LARGE SCALE GENOMIC DNA]</scope>
    <source>
        <strain evidence="11">S13-6-6</strain>
    </source>
</reference>
<dbReference type="SFLD" id="SFLDS00029">
    <property type="entry name" value="Radical_SAM"/>
    <property type="match status" value="1"/>
</dbReference>
<dbReference type="PANTHER" id="PTHR21339">
    <property type="entry name" value="RADICAL S-ADENOSYL METHIONINE DOMAIN-CONTAINING PROTEIN 2"/>
    <property type="match status" value="1"/>
</dbReference>
<dbReference type="RefSeq" id="WP_182802546.1">
    <property type="nucleotide sequence ID" value="NZ_CP060007.1"/>
</dbReference>
<keyword evidence="2" id="KW-0004">4Fe-4S</keyword>
<dbReference type="InterPro" id="IPR058240">
    <property type="entry name" value="rSAM_sf"/>
</dbReference>
<keyword evidence="5" id="KW-0408">Iron</keyword>
<dbReference type="SUPFAM" id="SSF102114">
    <property type="entry name" value="Radical SAM enzymes"/>
    <property type="match status" value="1"/>
</dbReference>
<proteinExistence type="predicted"/>
<dbReference type="Pfam" id="PF04055">
    <property type="entry name" value="Radical_SAM"/>
    <property type="match status" value="1"/>
</dbReference>
<dbReference type="GO" id="GO:0046872">
    <property type="term" value="F:metal ion binding"/>
    <property type="evidence" value="ECO:0007669"/>
    <property type="project" value="UniProtKB-KW"/>
</dbReference>
<evidence type="ECO:0000256" key="3">
    <source>
        <dbReference type="ARBA" id="ARBA00022691"/>
    </source>
</evidence>
<keyword evidence="6" id="KW-0411">Iron-sulfur</keyword>
<dbReference type="InterPro" id="IPR007197">
    <property type="entry name" value="rSAM"/>
</dbReference>
<dbReference type="Proteomes" id="UP000515344">
    <property type="component" value="Chromosome"/>
</dbReference>
<dbReference type="GO" id="GO:0051607">
    <property type="term" value="P:defense response to virus"/>
    <property type="evidence" value="ECO:0007669"/>
    <property type="project" value="UniProtKB-KW"/>
</dbReference>
<comment type="cofactor">
    <cofactor evidence="1">
        <name>[4Fe-4S] cluster</name>
        <dbReference type="ChEBI" id="CHEBI:49883"/>
    </cofactor>
</comment>
<evidence type="ECO:0000256" key="1">
    <source>
        <dbReference type="ARBA" id="ARBA00001966"/>
    </source>
</evidence>
<dbReference type="KEGG" id="lacs:H4075_19810"/>
<feature type="domain" description="Radical SAM core" evidence="9">
    <location>
        <begin position="2"/>
        <end position="224"/>
    </location>
</feature>
<dbReference type="InterPro" id="IPR013785">
    <property type="entry name" value="Aldolase_TIM"/>
</dbReference>
<dbReference type="SFLD" id="SFLDG01088">
    <property type="entry name" value="antiviral_proteins"/>
    <property type="match status" value="1"/>
</dbReference>
<evidence type="ECO:0000256" key="4">
    <source>
        <dbReference type="ARBA" id="ARBA00022723"/>
    </source>
</evidence>
<name>A0A7G5XFN1_9BACT</name>
<dbReference type="SFLD" id="SFLDG01067">
    <property type="entry name" value="SPASM/twitch_domain_containing"/>
    <property type="match status" value="1"/>
</dbReference>
<keyword evidence="3" id="KW-0949">S-adenosyl-L-methionine</keyword>
<dbReference type="PROSITE" id="PS51918">
    <property type="entry name" value="RADICAL_SAM"/>
    <property type="match status" value="1"/>
</dbReference>
<evidence type="ECO:0000256" key="5">
    <source>
        <dbReference type="ARBA" id="ARBA00023004"/>
    </source>
</evidence>
<dbReference type="GO" id="GO:0003824">
    <property type="term" value="F:catalytic activity"/>
    <property type="evidence" value="ECO:0007669"/>
    <property type="project" value="InterPro"/>
</dbReference>
<sequence>MNTKQLIPSVNFHLWEPCNMRCKFCFATFQDVKQSVLPKGHLPKEQALEVVSQLAAFGFEKITFAGGEPTLCPWLPELITKAKEAGMTTMLVTNGSRLSDYFLRTNKGKLDWIALSIDSLNSTTNLLTGRAVVGLRPLQLSYYKELSDKIKFFGYGLKINTVVSRVNFTEDMNQFIRYANPIRWKVFQVLPMIGQNDDRINDLIITVLDFRTFLDRHSELKDILVPESNEQIKGSYVMVDPAGRFFDNSTGTHNYSQPILEVGIKAAFSEVNYNLEKFIERGGKYDWVRV</sequence>
<dbReference type="EMBL" id="CP060007">
    <property type="protein sequence ID" value="QNA44284.1"/>
    <property type="molecule type" value="Genomic_DNA"/>
</dbReference>
<dbReference type="NCBIfam" id="NF038283">
    <property type="entry name" value="viperin_w_prok"/>
    <property type="match status" value="1"/>
</dbReference>
<evidence type="ECO:0000259" key="9">
    <source>
        <dbReference type="PROSITE" id="PS51918"/>
    </source>
</evidence>
<keyword evidence="11" id="KW-1185">Reference proteome</keyword>
<organism evidence="10 11">
    <name type="scientific">Lacibacter sediminis</name>
    <dbReference type="NCBI Taxonomy" id="2760713"/>
    <lineage>
        <taxon>Bacteria</taxon>
        <taxon>Pseudomonadati</taxon>
        <taxon>Bacteroidota</taxon>
        <taxon>Chitinophagia</taxon>
        <taxon>Chitinophagales</taxon>
        <taxon>Chitinophagaceae</taxon>
        <taxon>Lacibacter</taxon>
    </lineage>
</organism>
<dbReference type="PANTHER" id="PTHR21339:SF0">
    <property type="entry name" value="S-ADENOSYLMETHIONINE-DEPENDENT NUCLEOTIDE DEHYDRATASE RSAD2"/>
    <property type="match status" value="1"/>
</dbReference>
<protein>
    <recommendedName>
        <fullName evidence="8">S-adenosylmethionine-dependent nucleotide dehydratase</fullName>
    </recommendedName>
</protein>
<dbReference type="GO" id="GO:0051539">
    <property type="term" value="F:4 iron, 4 sulfur cluster binding"/>
    <property type="evidence" value="ECO:0007669"/>
    <property type="project" value="UniProtKB-KW"/>
</dbReference>
<keyword evidence="4" id="KW-0479">Metal-binding</keyword>
<accession>A0A7G5XFN1</accession>
<dbReference type="InterPro" id="IPR051196">
    <property type="entry name" value="RSAD2/Viperin_antiviral"/>
</dbReference>
<evidence type="ECO:0000313" key="10">
    <source>
        <dbReference type="EMBL" id="QNA44284.1"/>
    </source>
</evidence>
<evidence type="ECO:0000256" key="2">
    <source>
        <dbReference type="ARBA" id="ARBA00022485"/>
    </source>
</evidence>
<evidence type="ECO:0000313" key="11">
    <source>
        <dbReference type="Proteomes" id="UP000515344"/>
    </source>
</evidence>
<evidence type="ECO:0000256" key="8">
    <source>
        <dbReference type="ARBA" id="ARBA00039667"/>
    </source>
</evidence>